<keyword evidence="4" id="KW-1185">Reference proteome</keyword>
<dbReference type="InterPro" id="IPR016181">
    <property type="entry name" value="Acyl_CoA_acyltransferase"/>
</dbReference>
<accession>A0A1S2KTM0</accession>
<dbReference type="KEGG" id="aia:AWH56_013770"/>
<reference evidence="2 4" key="1">
    <citation type="submission" date="2016-10" db="EMBL/GenBank/DDBJ databases">
        <title>Draft genome sequences of four alkaliphilic bacteria belonging to the Anaerobacillus genus.</title>
        <authorList>
            <person name="Bassil N.M."/>
            <person name="Lloyd J.R."/>
        </authorList>
    </citation>
    <scope>NUCLEOTIDE SEQUENCE [LARGE SCALE GENOMIC DNA]</scope>
    <source>
        <strain evidence="2 4">NB2006</strain>
    </source>
</reference>
<dbReference type="RefSeq" id="WP_071319587.1">
    <property type="nucleotide sequence ID" value="NZ_CP063356.2"/>
</dbReference>
<dbReference type="Proteomes" id="UP000180175">
    <property type="component" value="Chromosome"/>
</dbReference>
<evidence type="ECO:0000313" key="2">
    <source>
        <dbReference type="EMBL" id="OIJ03522.1"/>
    </source>
</evidence>
<protein>
    <submittedName>
        <fullName evidence="2">Alanine acetyltransferase</fullName>
    </submittedName>
    <submittedName>
        <fullName evidence="3">GNAT family N-acetyltransferase</fullName>
    </submittedName>
</protein>
<dbReference type="GO" id="GO:0008999">
    <property type="term" value="F:protein-N-terminal-alanine acetyltransferase activity"/>
    <property type="evidence" value="ECO:0007669"/>
    <property type="project" value="TreeGrafter"/>
</dbReference>
<dbReference type="InterPro" id="IPR051908">
    <property type="entry name" value="Ribosomal_N-acetyltransferase"/>
</dbReference>
<reference evidence="3" key="4">
    <citation type="submission" date="2020-10" db="EMBL/GenBank/DDBJ databases">
        <authorList>
            <person name="Bassil N.M."/>
            <person name="Lloyd J.R."/>
        </authorList>
    </citation>
    <scope>NUCLEOTIDE SEQUENCE</scope>
    <source>
        <strain evidence="3">NB2006</strain>
    </source>
</reference>
<keyword evidence="2" id="KW-0808">Transferase</keyword>
<dbReference type="EMBL" id="LQXD01000211">
    <property type="protein sequence ID" value="OIJ03522.1"/>
    <property type="molecule type" value="Genomic_DNA"/>
</dbReference>
<dbReference type="OrthoDB" id="9784707at2"/>
<feature type="domain" description="N-acetyltransferase" evidence="1">
    <location>
        <begin position="10"/>
        <end position="176"/>
    </location>
</feature>
<dbReference type="SUPFAM" id="SSF55729">
    <property type="entry name" value="Acyl-CoA N-acyltransferases (Nat)"/>
    <property type="match status" value="1"/>
</dbReference>
<dbReference type="Gene3D" id="3.40.630.30">
    <property type="match status" value="1"/>
</dbReference>
<dbReference type="GO" id="GO:0005737">
    <property type="term" value="C:cytoplasm"/>
    <property type="evidence" value="ECO:0007669"/>
    <property type="project" value="TreeGrafter"/>
</dbReference>
<dbReference type="PANTHER" id="PTHR43441:SF12">
    <property type="entry name" value="RIBOSOMAL N-ACETYLTRANSFERASE YDAF-RELATED"/>
    <property type="match status" value="1"/>
</dbReference>
<organism evidence="2 4">
    <name type="scientific">Anaerobacillus isosaccharinicus</name>
    <dbReference type="NCBI Taxonomy" id="1532552"/>
    <lineage>
        <taxon>Bacteria</taxon>
        <taxon>Bacillati</taxon>
        <taxon>Bacillota</taxon>
        <taxon>Bacilli</taxon>
        <taxon>Bacillales</taxon>
        <taxon>Bacillaceae</taxon>
        <taxon>Anaerobacillus</taxon>
    </lineage>
</organism>
<dbReference type="InterPro" id="IPR000182">
    <property type="entry name" value="GNAT_dom"/>
</dbReference>
<dbReference type="PANTHER" id="PTHR43441">
    <property type="entry name" value="RIBOSOMAL-PROTEIN-SERINE ACETYLTRANSFERASE"/>
    <property type="match status" value="1"/>
</dbReference>
<dbReference type="PROSITE" id="PS51186">
    <property type="entry name" value="GNAT"/>
    <property type="match status" value="1"/>
</dbReference>
<gene>
    <name evidence="3" type="ORF">AWH56_013770</name>
    <name evidence="2" type="ORF">AWH56_24770</name>
</gene>
<evidence type="ECO:0000313" key="4">
    <source>
        <dbReference type="Proteomes" id="UP000180175"/>
    </source>
</evidence>
<evidence type="ECO:0000313" key="3">
    <source>
        <dbReference type="EMBL" id="QOY33826.1"/>
    </source>
</evidence>
<dbReference type="CDD" id="cd04301">
    <property type="entry name" value="NAT_SF"/>
    <property type="match status" value="1"/>
</dbReference>
<sequence>MFVHQIDEDVAIRLTALHDAEEIFELTDGSRQYLREWLPWLDTTKTAKDTKGFIQYSLQNYAENKSLNTVILFKGKIVGVAGFNELDWSNKIAYIGYWLSRDYQGYGIMTKVAKALTTYAFKELKLNRVDIRAAEGNLKSRAIPERLKFENEGKIRNAEWLYDHYVDHIVYGMLREDWEKDT</sequence>
<evidence type="ECO:0000259" key="1">
    <source>
        <dbReference type="PROSITE" id="PS51186"/>
    </source>
</evidence>
<reference evidence="3 4" key="3">
    <citation type="journal article" date="2019" name="Int. J. Syst. Evol. Microbiol.">
        <title>Anaerobacillus isosaccharinicus sp. nov., an alkaliphilic bacterium which degrades isosaccharinic acid.</title>
        <authorList>
            <person name="Bassil N.M."/>
            <person name="Lloyd J.R."/>
        </authorList>
    </citation>
    <scope>NUCLEOTIDE SEQUENCE [LARGE SCALE GENOMIC DNA]</scope>
    <source>
        <strain evidence="3 4">NB2006</strain>
    </source>
</reference>
<dbReference type="EMBL" id="CP063356">
    <property type="protein sequence ID" value="QOY33826.1"/>
    <property type="molecule type" value="Genomic_DNA"/>
</dbReference>
<dbReference type="GO" id="GO:1990189">
    <property type="term" value="F:protein N-terminal-serine acetyltransferase activity"/>
    <property type="evidence" value="ECO:0007669"/>
    <property type="project" value="TreeGrafter"/>
</dbReference>
<name>A0A1S2KTM0_9BACI</name>
<dbReference type="AlphaFoldDB" id="A0A1S2KTM0"/>
<dbReference type="Pfam" id="PF13302">
    <property type="entry name" value="Acetyltransf_3"/>
    <property type="match status" value="1"/>
</dbReference>
<reference evidence="3 4" key="2">
    <citation type="journal article" date="2017" name="Genome Announc.">
        <title>Draft Genome Sequences of Four Alkaliphilic Bacteria Belonging to the Anaerobacillus Genus.</title>
        <authorList>
            <person name="Bassil N.M."/>
            <person name="Lloyd J.R."/>
        </authorList>
    </citation>
    <scope>NUCLEOTIDE SEQUENCE [LARGE SCALE GENOMIC DNA]</scope>
    <source>
        <strain evidence="3 4">NB2006</strain>
    </source>
</reference>
<proteinExistence type="predicted"/>